<dbReference type="Proteomes" id="UP001063698">
    <property type="component" value="Chromosome"/>
</dbReference>
<keyword evidence="1" id="KW-0812">Transmembrane</keyword>
<gene>
    <name evidence="2" type="ORF">IPA_09560</name>
</gene>
<organism evidence="2 3">
    <name type="scientific">Ignicoccus pacificus DSM 13166</name>
    <dbReference type="NCBI Taxonomy" id="940294"/>
    <lineage>
        <taxon>Archaea</taxon>
        <taxon>Thermoproteota</taxon>
        <taxon>Thermoprotei</taxon>
        <taxon>Desulfurococcales</taxon>
        <taxon>Desulfurococcaceae</taxon>
        <taxon>Ignicoccus</taxon>
    </lineage>
</organism>
<protein>
    <submittedName>
        <fullName evidence="2">Uncharacterized protein</fullName>
    </submittedName>
</protein>
<sequence>MYGNFGRYQIGCEMDIIWQLLSLATALGVFTYFLGVLIYSLPIPIKGIKKWAPALISDGLLTIALVSFFTMIIWGMSYAYKMMGINREDYVNEILSIAKNLGTLYLALNYISKVINMLFKFNYENIPLGTIIMGIYYLYSKFYMFTNIFTKPFMDMLLTTLKSGIYAWTFLYIVSRISELLAPFMLASGIVMVGIPFRITKASGAFLIALAMVTYIMGPLVILVLKLIALYDPLFSNLWNSFLGIKSPSFMSNVSYFQAMLYDSKWHPLAYSVLQLCDLKGICGIYPAGPKGEVNTAYMLGGAPWPYTNFTLQILGITINKGIIDMRKMGLEPMTVKNGMKMSFKGIVMPDSGIVLYFPQNCYYEITSGPKFETLSSGQMRFVVSFHVGSACNVTLSTSGLFDPKGMGVYVSSGARNPILLRKEWYGIDVWILKMYVPQGKDVTVAITGEQTTFEPPRIVGYGYLANKLGLQVLEVLGKYKYNEFDILLLPFFITAVPIIHIIIMSMSTYAIASLISGGVKRLSIKLW</sequence>
<proteinExistence type="predicted"/>
<keyword evidence="1" id="KW-1133">Transmembrane helix</keyword>
<evidence type="ECO:0000313" key="3">
    <source>
        <dbReference type="Proteomes" id="UP001063698"/>
    </source>
</evidence>
<keyword evidence="3" id="KW-1185">Reference proteome</keyword>
<feature type="transmembrane region" description="Helical" evidence="1">
    <location>
        <begin position="487"/>
        <end position="513"/>
    </location>
</feature>
<name>A0A977KC59_9CREN</name>
<dbReference type="AlphaFoldDB" id="A0A977KC59"/>
<evidence type="ECO:0000313" key="2">
    <source>
        <dbReference type="EMBL" id="UXD22913.1"/>
    </source>
</evidence>
<keyword evidence="1" id="KW-0472">Membrane</keyword>
<dbReference type="EMBL" id="CP006868">
    <property type="protein sequence ID" value="UXD22913.1"/>
    <property type="molecule type" value="Genomic_DNA"/>
</dbReference>
<feature type="transmembrane region" description="Helical" evidence="1">
    <location>
        <begin position="206"/>
        <end position="231"/>
    </location>
</feature>
<accession>A0A977KC59</accession>
<feature type="transmembrane region" description="Helical" evidence="1">
    <location>
        <begin position="20"/>
        <end position="39"/>
    </location>
</feature>
<feature type="transmembrane region" description="Helical" evidence="1">
    <location>
        <begin position="59"/>
        <end position="80"/>
    </location>
</feature>
<reference evidence="2" key="1">
    <citation type="submission" date="2013-11" db="EMBL/GenBank/DDBJ databases">
        <title>Comparative genomics of Ignicoccus.</title>
        <authorList>
            <person name="Podar M."/>
        </authorList>
    </citation>
    <scope>NUCLEOTIDE SEQUENCE</scope>
    <source>
        <strain evidence="2">DSM 13166</strain>
    </source>
</reference>
<evidence type="ECO:0000256" key="1">
    <source>
        <dbReference type="SAM" id="Phobius"/>
    </source>
</evidence>
<dbReference type="KEGG" id="ipc:IPA_09560"/>
<feature type="transmembrane region" description="Helical" evidence="1">
    <location>
        <begin position="125"/>
        <end position="144"/>
    </location>
</feature>